<proteinExistence type="predicted"/>
<dbReference type="PANTHER" id="PTHR47982:SF70">
    <property type="entry name" value="PROTEIN KINASE SUPERFAMILY PROTEIN"/>
    <property type="match status" value="1"/>
</dbReference>
<evidence type="ECO:0000313" key="13">
    <source>
        <dbReference type="Proteomes" id="UP000626092"/>
    </source>
</evidence>
<protein>
    <recommendedName>
        <fullName evidence="2">non-specific serine/threonine protein kinase</fullName>
        <ecNumber evidence="2">2.7.11.1</ecNumber>
    </recommendedName>
</protein>
<name>A0A834GTF3_RHOSS</name>
<reference evidence="12" key="1">
    <citation type="submission" date="2019-11" db="EMBL/GenBank/DDBJ databases">
        <authorList>
            <person name="Liu Y."/>
            <person name="Hou J."/>
            <person name="Li T.-Q."/>
            <person name="Guan C.-H."/>
            <person name="Wu X."/>
            <person name="Wu H.-Z."/>
            <person name="Ling F."/>
            <person name="Zhang R."/>
            <person name="Shi X.-G."/>
            <person name="Ren J.-P."/>
            <person name="Chen E.-F."/>
            <person name="Sun J.-M."/>
        </authorList>
    </citation>
    <scope>NUCLEOTIDE SEQUENCE</scope>
    <source>
        <strain evidence="12">Adult_tree_wgs_1</strain>
        <tissue evidence="12">Leaves</tissue>
    </source>
</reference>
<evidence type="ECO:0000256" key="3">
    <source>
        <dbReference type="ARBA" id="ARBA00022527"/>
    </source>
</evidence>
<dbReference type="EC" id="2.7.11.1" evidence="2"/>
<comment type="catalytic activity">
    <reaction evidence="11">
        <text>L-seryl-[protein] + ATP = O-phospho-L-seryl-[protein] + ADP + H(+)</text>
        <dbReference type="Rhea" id="RHEA:17989"/>
        <dbReference type="Rhea" id="RHEA-COMP:9863"/>
        <dbReference type="Rhea" id="RHEA-COMP:11604"/>
        <dbReference type="ChEBI" id="CHEBI:15378"/>
        <dbReference type="ChEBI" id="CHEBI:29999"/>
        <dbReference type="ChEBI" id="CHEBI:30616"/>
        <dbReference type="ChEBI" id="CHEBI:83421"/>
        <dbReference type="ChEBI" id="CHEBI:456216"/>
        <dbReference type="EC" id="2.7.11.1"/>
    </reaction>
</comment>
<evidence type="ECO:0000256" key="10">
    <source>
        <dbReference type="ARBA" id="ARBA00047899"/>
    </source>
</evidence>
<evidence type="ECO:0000256" key="8">
    <source>
        <dbReference type="ARBA" id="ARBA00022989"/>
    </source>
</evidence>
<evidence type="ECO:0000256" key="1">
    <source>
        <dbReference type="ARBA" id="ARBA00004162"/>
    </source>
</evidence>
<comment type="catalytic activity">
    <reaction evidence="10">
        <text>L-threonyl-[protein] + ATP = O-phospho-L-threonyl-[protein] + ADP + H(+)</text>
        <dbReference type="Rhea" id="RHEA:46608"/>
        <dbReference type="Rhea" id="RHEA-COMP:11060"/>
        <dbReference type="Rhea" id="RHEA-COMP:11605"/>
        <dbReference type="ChEBI" id="CHEBI:15378"/>
        <dbReference type="ChEBI" id="CHEBI:30013"/>
        <dbReference type="ChEBI" id="CHEBI:30616"/>
        <dbReference type="ChEBI" id="CHEBI:61977"/>
        <dbReference type="ChEBI" id="CHEBI:456216"/>
        <dbReference type="EC" id="2.7.11.1"/>
    </reaction>
</comment>
<dbReference type="GO" id="GO:0005886">
    <property type="term" value="C:plasma membrane"/>
    <property type="evidence" value="ECO:0007669"/>
    <property type="project" value="UniProtKB-SubCell"/>
</dbReference>
<comment type="caution">
    <text evidence="12">The sequence shown here is derived from an EMBL/GenBank/DDBJ whole genome shotgun (WGS) entry which is preliminary data.</text>
</comment>
<accession>A0A834GTF3</accession>
<keyword evidence="13" id="KW-1185">Reference proteome</keyword>
<dbReference type="EMBL" id="WJXA01000006">
    <property type="protein sequence ID" value="KAF7140661.1"/>
    <property type="molecule type" value="Genomic_DNA"/>
</dbReference>
<evidence type="ECO:0000256" key="4">
    <source>
        <dbReference type="ARBA" id="ARBA00022679"/>
    </source>
</evidence>
<keyword evidence="8" id="KW-1133">Transmembrane helix</keyword>
<keyword evidence="5" id="KW-0812">Transmembrane</keyword>
<dbReference type="InterPro" id="IPR047117">
    <property type="entry name" value="PERK1-13-like"/>
</dbReference>
<evidence type="ECO:0000256" key="6">
    <source>
        <dbReference type="ARBA" id="ARBA00022741"/>
    </source>
</evidence>
<keyword evidence="4" id="KW-0808">Transferase</keyword>
<organism evidence="12 13">
    <name type="scientific">Rhododendron simsii</name>
    <name type="common">Sims's rhododendron</name>
    <dbReference type="NCBI Taxonomy" id="118357"/>
    <lineage>
        <taxon>Eukaryota</taxon>
        <taxon>Viridiplantae</taxon>
        <taxon>Streptophyta</taxon>
        <taxon>Embryophyta</taxon>
        <taxon>Tracheophyta</taxon>
        <taxon>Spermatophyta</taxon>
        <taxon>Magnoliopsida</taxon>
        <taxon>eudicotyledons</taxon>
        <taxon>Gunneridae</taxon>
        <taxon>Pentapetalae</taxon>
        <taxon>asterids</taxon>
        <taxon>Ericales</taxon>
        <taxon>Ericaceae</taxon>
        <taxon>Ericoideae</taxon>
        <taxon>Rhodoreae</taxon>
        <taxon>Rhododendron</taxon>
    </lineage>
</organism>
<dbReference type="PANTHER" id="PTHR47982">
    <property type="entry name" value="PROLINE-RICH RECEPTOR-LIKE PROTEIN KINASE PERK4"/>
    <property type="match status" value="1"/>
</dbReference>
<dbReference type="OrthoDB" id="619632at2759"/>
<dbReference type="Gene3D" id="1.10.510.10">
    <property type="entry name" value="Transferase(Phosphotransferase) domain 1"/>
    <property type="match status" value="1"/>
</dbReference>
<keyword evidence="7" id="KW-0067">ATP-binding</keyword>
<evidence type="ECO:0000313" key="12">
    <source>
        <dbReference type="EMBL" id="KAF7140661.1"/>
    </source>
</evidence>
<evidence type="ECO:0000256" key="9">
    <source>
        <dbReference type="ARBA" id="ARBA00023136"/>
    </source>
</evidence>
<comment type="subcellular location">
    <subcellularLocation>
        <location evidence="1">Cell membrane</location>
        <topology evidence="1">Single-pass membrane protein</topology>
    </subcellularLocation>
</comment>
<keyword evidence="3" id="KW-0723">Serine/threonine-protein kinase</keyword>
<evidence type="ECO:0000256" key="2">
    <source>
        <dbReference type="ARBA" id="ARBA00012513"/>
    </source>
</evidence>
<dbReference type="GO" id="GO:0004674">
    <property type="term" value="F:protein serine/threonine kinase activity"/>
    <property type="evidence" value="ECO:0007669"/>
    <property type="project" value="UniProtKB-KW"/>
</dbReference>
<evidence type="ECO:0000256" key="7">
    <source>
        <dbReference type="ARBA" id="ARBA00022840"/>
    </source>
</evidence>
<evidence type="ECO:0000256" key="11">
    <source>
        <dbReference type="ARBA" id="ARBA00048679"/>
    </source>
</evidence>
<sequence length="115" mass="12835">MITGRSPVGLHTTGRSSVGFQYTTIDDGGLVTWMRKKQQGAVNSKALIKEIIDPTLIGGYEMGKMETLVRVAMQCVEEDKDARPTMRKVVEMLLRHEDEDSCDNGAEVKDFVPFQ</sequence>
<gene>
    <name evidence="12" type="ORF">RHSIM_Rhsim06G0055800</name>
</gene>
<dbReference type="AlphaFoldDB" id="A0A834GTF3"/>
<evidence type="ECO:0000256" key="5">
    <source>
        <dbReference type="ARBA" id="ARBA00022692"/>
    </source>
</evidence>
<dbReference type="GO" id="GO:0005524">
    <property type="term" value="F:ATP binding"/>
    <property type="evidence" value="ECO:0007669"/>
    <property type="project" value="UniProtKB-KW"/>
</dbReference>
<keyword evidence="9" id="KW-0472">Membrane</keyword>
<keyword evidence="3" id="KW-0418">Kinase</keyword>
<keyword evidence="6" id="KW-0547">Nucleotide-binding</keyword>
<dbReference type="Proteomes" id="UP000626092">
    <property type="component" value="Unassembled WGS sequence"/>
</dbReference>